<proteinExistence type="predicted"/>
<dbReference type="AlphaFoldDB" id="A0A2J0PN81"/>
<evidence type="ECO:0000313" key="1">
    <source>
        <dbReference type="EMBL" id="PJD75840.1"/>
    </source>
</evidence>
<gene>
    <name evidence="1" type="ORF">B9Q37_09825</name>
</gene>
<accession>A0A2J0PN81</accession>
<protein>
    <submittedName>
        <fullName evidence="1">Uncharacterized protein</fullName>
    </submittedName>
</protein>
<organism evidence="1">
    <name type="scientific">Enterobacter kobei</name>
    <dbReference type="NCBI Taxonomy" id="208224"/>
    <lineage>
        <taxon>Bacteria</taxon>
        <taxon>Pseudomonadati</taxon>
        <taxon>Pseudomonadota</taxon>
        <taxon>Gammaproteobacteria</taxon>
        <taxon>Enterobacterales</taxon>
        <taxon>Enterobacteriaceae</taxon>
        <taxon>Enterobacter</taxon>
        <taxon>Enterobacter cloacae complex</taxon>
    </lineage>
</organism>
<reference evidence="1 2" key="1">
    <citation type="journal article" date="2017" name="J. Antimicrob. Chemother.">
        <title>Characterization of the population structure, drug resistance mechanisms and plasmids of the community-associated Enterobacter cloacae complex in China.</title>
        <authorList>
            <person name="Zhou K."/>
            <person name="Yu W."/>
            <person name="Cao X."/>
            <person name="Shen P."/>
            <person name="Lu H."/>
            <person name="Luo Q."/>
            <person name="Rossen J.W.A."/>
            <person name="Xiao Y."/>
        </authorList>
    </citation>
    <scope>NUCLEOTIDE SEQUENCE [LARGE SCALE GENOMIC DNA]</scope>
    <source>
        <strain evidence="1">ECC1097</strain>
    </source>
</reference>
<dbReference type="EMBL" id="NEEU01000003">
    <property type="protein sequence ID" value="PJD75840.1"/>
    <property type="molecule type" value="Genomic_DNA"/>
</dbReference>
<name>A0A2J0PN81_9ENTR</name>
<comment type="caution">
    <text evidence="1">The sequence shown here is derived from an EMBL/GenBank/DDBJ whole genome shotgun (WGS) entry which is preliminary data.</text>
</comment>
<evidence type="ECO:0000313" key="2">
    <source>
        <dbReference type="Proteomes" id="UP000230495"/>
    </source>
</evidence>
<accession>A0A330DE30</accession>
<sequence length="93" mass="10406">MDMPVVRAADFKNLGLCSHGSSGLSGISHKDGCFCRTQIISGNVFVCTLFRKKKGAAAPFRLIGERNDDFSRFHLYPFCVFFRKGFTLTFVFA</sequence>
<dbReference type="Proteomes" id="UP000230495">
    <property type="component" value="Unassembled WGS sequence"/>
</dbReference>